<dbReference type="OrthoDB" id="3672650at2759"/>
<evidence type="ECO:0000313" key="2">
    <source>
        <dbReference type="EMBL" id="KAF2277565.1"/>
    </source>
</evidence>
<dbReference type="Proteomes" id="UP000800097">
    <property type="component" value="Unassembled WGS sequence"/>
</dbReference>
<protein>
    <recommendedName>
        <fullName evidence="4">F-box domain-containing protein</fullName>
    </recommendedName>
</protein>
<proteinExistence type="predicted"/>
<evidence type="ECO:0000256" key="1">
    <source>
        <dbReference type="SAM" id="MobiDB-lite"/>
    </source>
</evidence>
<dbReference type="EMBL" id="ML986490">
    <property type="protein sequence ID" value="KAF2277565.1"/>
    <property type="molecule type" value="Genomic_DNA"/>
</dbReference>
<dbReference type="GeneID" id="54550071"/>
<gene>
    <name evidence="2" type="ORF">EI97DRAFT_416571</name>
</gene>
<feature type="compositionally biased region" description="Basic and acidic residues" evidence="1">
    <location>
        <begin position="281"/>
        <end position="293"/>
    </location>
</feature>
<keyword evidence="3" id="KW-1185">Reference proteome</keyword>
<reference evidence="2" key="1">
    <citation type="journal article" date="2020" name="Stud. Mycol.">
        <title>101 Dothideomycetes genomes: a test case for predicting lifestyles and emergence of pathogens.</title>
        <authorList>
            <person name="Haridas S."/>
            <person name="Albert R."/>
            <person name="Binder M."/>
            <person name="Bloem J."/>
            <person name="Labutti K."/>
            <person name="Salamov A."/>
            <person name="Andreopoulos B."/>
            <person name="Baker S."/>
            <person name="Barry K."/>
            <person name="Bills G."/>
            <person name="Bluhm B."/>
            <person name="Cannon C."/>
            <person name="Castanera R."/>
            <person name="Culley D."/>
            <person name="Daum C."/>
            <person name="Ezra D."/>
            <person name="Gonzalez J."/>
            <person name="Henrissat B."/>
            <person name="Kuo A."/>
            <person name="Liang C."/>
            <person name="Lipzen A."/>
            <person name="Lutzoni F."/>
            <person name="Magnuson J."/>
            <person name="Mondo S."/>
            <person name="Nolan M."/>
            <person name="Ohm R."/>
            <person name="Pangilinan J."/>
            <person name="Park H.-J."/>
            <person name="Ramirez L."/>
            <person name="Alfaro M."/>
            <person name="Sun H."/>
            <person name="Tritt A."/>
            <person name="Yoshinaga Y."/>
            <person name="Zwiers L.-H."/>
            <person name="Turgeon B."/>
            <person name="Goodwin S."/>
            <person name="Spatafora J."/>
            <person name="Crous P."/>
            <person name="Grigoriev I."/>
        </authorList>
    </citation>
    <scope>NUCLEOTIDE SEQUENCE</scope>
    <source>
        <strain evidence="2">CBS 379.55</strain>
    </source>
</reference>
<accession>A0A6A6JMW4</accession>
<dbReference type="AlphaFoldDB" id="A0A6A6JMW4"/>
<evidence type="ECO:0008006" key="4">
    <source>
        <dbReference type="Google" id="ProtNLM"/>
    </source>
</evidence>
<organism evidence="2 3">
    <name type="scientific">Westerdykella ornata</name>
    <dbReference type="NCBI Taxonomy" id="318751"/>
    <lineage>
        <taxon>Eukaryota</taxon>
        <taxon>Fungi</taxon>
        <taxon>Dikarya</taxon>
        <taxon>Ascomycota</taxon>
        <taxon>Pezizomycotina</taxon>
        <taxon>Dothideomycetes</taxon>
        <taxon>Pleosporomycetidae</taxon>
        <taxon>Pleosporales</taxon>
        <taxon>Sporormiaceae</taxon>
        <taxon>Westerdykella</taxon>
    </lineage>
</organism>
<sequence>MSTPPTTTFAKETPKTFSTLSILSQSSVEDCSKERQSLLLRDLELLLDLTPSTLRSNLLALPREIREQIFQHVIPSRDNDESARPTLHTPFWSADMIHEPWSHDTFGYAPSVPLPSRLPPYLLLINRQLRDEILQCYWRHCDITLHVELRNSRSPGSVSGFKYSPHVRSLSMLKEIAHVRFYVEWNYALPTGLGISTAARAARREYYVEMVEDLVRTMGRMLETAGRIETIQLSILFFWTQSKGMVRVPYQLSMQDLFDLEEVCKRGAEGRWLGMLGGPARDGEDKKKNKGNPDEEDINDPSGVGYKLLVEHSKGTEQSGAMEIYIARDLEEAMGRSERRRESMANVDFYGNFGVVDVLPQPAYKPGGMI</sequence>
<feature type="region of interest" description="Disordered" evidence="1">
    <location>
        <begin position="275"/>
        <end position="303"/>
    </location>
</feature>
<evidence type="ECO:0000313" key="3">
    <source>
        <dbReference type="Proteomes" id="UP000800097"/>
    </source>
</evidence>
<dbReference type="RefSeq" id="XP_033655104.1">
    <property type="nucleotide sequence ID" value="XM_033796896.1"/>
</dbReference>
<name>A0A6A6JMW4_WESOR</name>